<dbReference type="AlphaFoldDB" id="A0A1Y4STP8"/>
<organism evidence="2 3">
    <name type="scientific">Massilimicrobiota timonensis</name>
    <dbReference type="NCBI Taxonomy" id="1776392"/>
    <lineage>
        <taxon>Bacteria</taxon>
        <taxon>Bacillati</taxon>
        <taxon>Bacillota</taxon>
        <taxon>Erysipelotrichia</taxon>
        <taxon>Erysipelotrichales</taxon>
        <taxon>Erysipelotrichaceae</taxon>
        <taxon>Massilimicrobiota</taxon>
    </lineage>
</organism>
<comment type="caution">
    <text evidence="2">The sequence shown here is derived from an EMBL/GenBank/DDBJ whole genome shotgun (WGS) entry which is preliminary data.</text>
</comment>
<dbReference type="EMBL" id="NFLJ01000034">
    <property type="protein sequence ID" value="OUQ33257.1"/>
    <property type="molecule type" value="Genomic_DNA"/>
</dbReference>
<dbReference type="OrthoDB" id="95576at2"/>
<reference evidence="2 3" key="1">
    <citation type="journal article" date="2018" name="BMC Genomics">
        <title>Whole genome sequencing and function prediction of 133 gut anaerobes isolated from chicken caecum in pure cultures.</title>
        <authorList>
            <person name="Medvecky M."/>
            <person name="Cejkova D."/>
            <person name="Polansky O."/>
            <person name="Karasova D."/>
            <person name="Kubasova T."/>
            <person name="Cizek A."/>
            <person name="Rychlik I."/>
        </authorList>
    </citation>
    <scope>NUCLEOTIDE SEQUENCE [LARGE SCALE GENOMIC DNA]</scope>
    <source>
        <strain evidence="2 3">An13</strain>
    </source>
</reference>
<accession>A0A1Y4STP8</accession>
<evidence type="ECO:0000313" key="3">
    <source>
        <dbReference type="Proteomes" id="UP000195305"/>
    </source>
</evidence>
<keyword evidence="3" id="KW-1185">Reference proteome</keyword>
<gene>
    <name evidence="2" type="ORF">B5E75_10990</name>
</gene>
<dbReference type="RefSeq" id="WP_087359186.1">
    <property type="nucleotide sequence ID" value="NZ_NFLJ01000034.1"/>
</dbReference>
<protein>
    <recommendedName>
        <fullName evidence="4">DUF2577 domain-containing protein</fullName>
    </recommendedName>
</protein>
<feature type="region of interest" description="Disordered" evidence="1">
    <location>
        <begin position="77"/>
        <end position="100"/>
    </location>
</feature>
<evidence type="ECO:0000313" key="2">
    <source>
        <dbReference type="EMBL" id="OUQ33257.1"/>
    </source>
</evidence>
<feature type="compositionally biased region" description="Polar residues" evidence="1">
    <location>
        <begin position="82"/>
        <end position="95"/>
    </location>
</feature>
<evidence type="ECO:0000256" key="1">
    <source>
        <dbReference type="SAM" id="MobiDB-lite"/>
    </source>
</evidence>
<dbReference type="Pfam" id="PF10844">
    <property type="entry name" value="DUF2577"/>
    <property type="match status" value="1"/>
</dbReference>
<dbReference type="InterPro" id="IPR022555">
    <property type="entry name" value="DUF2577"/>
</dbReference>
<proteinExistence type="predicted"/>
<sequence length="164" mass="18144">MADMHEVIKKIALAVVEESKPTAVLFGEVTSVSPLKITIDQKLTLDENFLILTNNVRDHNVDMTFDFSTKSKTLDADHKHNAQSSGGISVTSKLNPEQPGTVIENEVTNTSSTSISETKIDLTHSHDIKGRTTVTVHYGLKKGEKVILIRYNKGQKFLVLDRVV</sequence>
<name>A0A1Y4STP8_9FIRM</name>
<dbReference type="Proteomes" id="UP000195305">
    <property type="component" value="Unassembled WGS sequence"/>
</dbReference>
<evidence type="ECO:0008006" key="4">
    <source>
        <dbReference type="Google" id="ProtNLM"/>
    </source>
</evidence>